<accession>J9E9D1</accession>
<organism evidence="2 3">
    <name type="scientific">Wuchereria bancrofti</name>
    <dbReference type="NCBI Taxonomy" id="6293"/>
    <lineage>
        <taxon>Eukaryota</taxon>
        <taxon>Metazoa</taxon>
        <taxon>Ecdysozoa</taxon>
        <taxon>Nematoda</taxon>
        <taxon>Chromadorea</taxon>
        <taxon>Rhabditida</taxon>
        <taxon>Spirurina</taxon>
        <taxon>Spiruromorpha</taxon>
        <taxon>Filarioidea</taxon>
        <taxon>Onchocercidae</taxon>
        <taxon>Wuchereria</taxon>
    </lineage>
</organism>
<name>J9E9D1_WUCBA</name>
<evidence type="ECO:0000313" key="3">
    <source>
        <dbReference type="Proteomes" id="UP000004810"/>
    </source>
</evidence>
<evidence type="ECO:0000256" key="1">
    <source>
        <dbReference type="SAM" id="Phobius"/>
    </source>
</evidence>
<proteinExistence type="predicted"/>
<dbReference type="AlphaFoldDB" id="J9E9D1"/>
<evidence type="ECO:0000313" key="2">
    <source>
        <dbReference type="EMBL" id="EJW73557.1"/>
    </source>
</evidence>
<keyword evidence="1" id="KW-0472">Membrane</keyword>
<gene>
    <name evidence="2" type="ORF">WUBG_15537</name>
</gene>
<keyword evidence="1" id="KW-0812">Transmembrane</keyword>
<dbReference type="Proteomes" id="UP000004810">
    <property type="component" value="Unassembled WGS sequence"/>
</dbReference>
<sequence length="101" mass="12100">MLKKFDSDNKRKRDIFINDTEDFNFLTTNNEFVVSKIVTKLPYFLRRGTLPLSGIDMRNTDYEDRILDPTRRQFTPATTISNYYLQYIIIILSTTDFYFFS</sequence>
<comment type="caution">
    <text evidence="2">The sequence shown here is derived from an EMBL/GenBank/DDBJ whole genome shotgun (WGS) entry which is preliminary data.</text>
</comment>
<dbReference type="EMBL" id="ADBV01013844">
    <property type="protein sequence ID" value="EJW73557.1"/>
    <property type="molecule type" value="Genomic_DNA"/>
</dbReference>
<keyword evidence="1" id="KW-1133">Transmembrane helix</keyword>
<protein>
    <submittedName>
        <fullName evidence="2">Uncharacterized protein</fullName>
    </submittedName>
</protein>
<reference evidence="3" key="1">
    <citation type="submission" date="2012-08" db="EMBL/GenBank/DDBJ databases">
        <title>The Genome Sequence of Wuchereria bancrofti.</title>
        <authorList>
            <person name="Nutman T.B."/>
            <person name="Fink D.L."/>
            <person name="Russ C."/>
            <person name="Young S."/>
            <person name="Zeng Q."/>
            <person name="Koehrsen M."/>
            <person name="Alvarado L."/>
            <person name="Berlin A."/>
            <person name="Chapman S.B."/>
            <person name="Chen Z."/>
            <person name="Freedman E."/>
            <person name="Gellesch M."/>
            <person name="Goldberg J."/>
            <person name="Griggs A."/>
            <person name="Gujja S."/>
            <person name="Heilman E.R."/>
            <person name="Heiman D."/>
            <person name="Hepburn T."/>
            <person name="Howarth C."/>
            <person name="Jen D."/>
            <person name="Larson L."/>
            <person name="Lewis B."/>
            <person name="Mehta T."/>
            <person name="Park D."/>
            <person name="Pearson M."/>
            <person name="Roberts A."/>
            <person name="Saif S."/>
            <person name="Shea T."/>
            <person name="Shenoy N."/>
            <person name="Sisk P."/>
            <person name="Stolte C."/>
            <person name="Sykes S."/>
            <person name="Walk T."/>
            <person name="White J."/>
            <person name="Yandava C."/>
            <person name="Haas B."/>
            <person name="Henn M.R."/>
            <person name="Nusbaum C."/>
            <person name="Birren B."/>
        </authorList>
    </citation>
    <scope>NUCLEOTIDE SEQUENCE [LARGE SCALE GENOMIC DNA]</scope>
    <source>
        <strain evidence="3">NA</strain>
    </source>
</reference>
<feature type="transmembrane region" description="Helical" evidence="1">
    <location>
        <begin position="81"/>
        <end position="100"/>
    </location>
</feature>